<dbReference type="EMBL" id="JAWDIQ010000002">
    <property type="protein sequence ID" value="MDY0409192.1"/>
    <property type="molecule type" value="Genomic_DNA"/>
</dbReference>
<reference evidence="1 2" key="1">
    <citation type="submission" date="2023-10" db="EMBL/GenBank/DDBJ databases">
        <title>Virgibacillus soli CC-YMP-6 genome.</title>
        <authorList>
            <person name="Miliotis G."/>
            <person name="Sengupta P."/>
            <person name="Hameed A."/>
            <person name="Chuvochina M."/>
            <person name="Mcdonagh F."/>
            <person name="Simpson A.C."/>
            <person name="Singh N.K."/>
            <person name="Rekha P.D."/>
            <person name="Raman K."/>
            <person name="Hugenholtz P."/>
            <person name="Venkateswaran K."/>
        </authorList>
    </citation>
    <scope>NUCLEOTIDE SEQUENCE [LARGE SCALE GENOMIC DNA]</scope>
    <source>
        <strain evidence="1 2">CC-YMP-6</strain>
    </source>
</reference>
<evidence type="ECO:0000313" key="2">
    <source>
        <dbReference type="Proteomes" id="UP001275315"/>
    </source>
</evidence>
<dbReference type="RefSeq" id="WP_320380001.1">
    <property type="nucleotide sequence ID" value="NZ_JAWDIQ010000002.1"/>
</dbReference>
<keyword evidence="2" id="KW-1185">Reference proteome</keyword>
<accession>A0ABU5CS35</accession>
<dbReference type="Proteomes" id="UP001275315">
    <property type="component" value="Unassembled WGS sequence"/>
</dbReference>
<sequence length="81" mass="8855">MSDPADLVIPGVVNDILSQYTAKLSMQSVANEVAIEAITQMTEQSKESHGVTLDPSGEIESAKEKSAYYVENPQLLSRRML</sequence>
<name>A0ABU5CS35_9BACI</name>
<proteinExistence type="predicted"/>
<organism evidence="1 2">
    <name type="scientific">Paracerasibacillus soli</name>
    <dbReference type="NCBI Taxonomy" id="480284"/>
    <lineage>
        <taxon>Bacteria</taxon>
        <taxon>Bacillati</taxon>
        <taxon>Bacillota</taxon>
        <taxon>Bacilli</taxon>
        <taxon>Bacillales</taxon>
        <taxon>Bacillaceae</taxon>
        <taxon>Paracerasibacillus</taxon>
    </lineage>
</organism>
<protein>
    <submittedName>
        <fullName evidence="1">Uncharacterized protein</fullName>
    </submittedName>
</protein>
<comment type="caution">
    <text evidence="1">The sequence shown here is derived from an EMBL/GenBank/DDBJ whole genome shotgun (WGS) entry which is preliminary data.</text>
</comment>
<evidence type="ECO:0000313" key="1">
    <source>
        <dbReference type="EMBL" id="MDY0409192.1"/>
    </source>
</evidence>
<gene>
    <name evidence="1" type="ORF">RWD45_12240</name>
</gene>